<keyword evidence="3" id="KW-0964">Secreted</keyword>
<evidence type="ECO:0000256" key="3">
    <source>
        <dbReference type="ARBA" id="ARBA00022525"/>
    </source>
</evidence>
<dbReference type="AlphaFoldDB" id="A0A834IWR2"/>
<keyword evidence="7" id="KW-1185">Reference proteome</keyword>
<evidence type="ECO:0000256" key="4">
    <source>
        <dbReference type="ARBA" id="ARBA00022729"/>
    </source>
</evidence>
<dbReference type="PANTHER" id="PTHR11857">
    <property type="entry name" value="ODORANT BINDING PROTEIN-RELATED"/>
    <property type="match status" value="1"/>
</dbReference>
<name>A0A834IWR2_RHYFE</name>
<dbReference type="PANTHER" id="PTHR11857:SF43">
    <property type="entry name" value="GEO07291P1-RELATED"/>
    <property type="match status" value="1"/>
</dbReference>
<dbReference type="Pfam" id="PF01395">
    <property type="entry name" value="PBP_GOBP"/>
    <property type="match status" value="1"/>
</dbReference>
<dbReference type="GO" id="GO:0005549">
    <property type="term" value="F:odorant binding"/>
    <property type="evidence" value="ECO:0007669"/>
    <property type="project" value="InterPro"/>
</dbReference>
<comment type="similarity">
    <text evidence="2">Belongs to the PBP/GOBP family.</text>
</comment>
<dbReference type="OrthoDB" id="6693014at2759"/>
<comment type="subcellular location">
    <subcellularLocation>
        <location evidence="1">Secreted</location>
    </subcellularLocation>
</comment>
<dbReference type="InterPro" id="IPR006170">
    <property type="entry name" value="PBP/GOBP"/>
</dbReference>
<dbReference type="Gene3D" id="1.10.238.20">
    <property type="entry name" value="Pheromone/general odorant binding protein domain"/>
    <property type="match status" value="1"/>
</dbReference>
<evidence type="ECO:0000256" key="1">
    <source>
        <dbReference type="ARBA" id="ARBA00004613"/>
    </source>
</evidence>
<dbReference type="CDD" id="cd23992">
    <property type="entry name" value="PBP_GOBP"/>
    <property type="match status" value="1"/>
</dbReference>
<sequence>MEKLFILLLQLVVLFVFVAGELTADQRKQFIVFQNECMQETGATDDMIMKALAGVFSDSPVFKNHLVCMGLKTGIIDSDGNFHKNILKKGIMLIVNNEAKVDAMLDKCHVRFETQQESAFHLMKCLYEEHFGA</sequence>
<dbReference type="InterPro" id="IPR036728">
    <property type="entry name" value="PBP_GOBP_sf"/>
</dbReference>
<gene>
    <name evidence="6" type="ORF">GWI33_004197</name>
</gene>
<organism evidence="6 7">
    <name type="scientific">Rhynchophorus ferrugineus</name>
    <name type="common">Red palm weevil</name>
    <name type="synonym">Curculio ferrugineus</name>
    <dbReference type="NCBI Taxonomy" id="354439"/>
    <lineage>
        <taxon>Eukaryota</taxon>
        <taxon>Metazoa</taxon>
        <taxon>Ecdysozoa</taxon>
        <taxon>Arthropoda</taxon>
        <taxon>Hexapoda</taxon>
        <taxon>Insecta</taxon>
        <taxon>Pterygota</taxon>
        <taxon>Neoptera</taxon>
        <taxon>Endopterygota</taxon>
        <taxon>Coleoptera</taxon>
        <taxon>Polyphaga</taxon>
        <taxon>Cucujiformia</taxon>
        <taxon>Curculionidae</taxon>
        <taxon>Dryophthorinae</taxon>
        <taxon>Rhynchophorus</taxon>
    </lineage>
</organism>
<proteinExistence type="inferred from homology"/>
<dbReference type="SUPFAM" id="SSF47565">
    <property type="entry name" value="Insect pheromone/odorant-binding proteins"/>
    <property type="match status" value="1"/>
</dbReference>
<dbReference type="GO" id="GO:0005615">
    <property type="term" value="C:extracellular space"/>
    <property type="evidence" value="ECO:0007669"/>
    <property type="project" value="TreeGrafter"/>
</dbReference>
<evidence type="ECO:0000256" key="5">
    <source>
        <dbReference type="SAM" id="SignalP"/>
    </source>
</evidence>
<feature type="signal peptide" evidence="5">
    <location>
        <begin position="1"/>
        <end position="20"/>
    </location>
</feature>
<protein>
    <submittedName>
        <fullName evidence="6">Uncharacterized protein</fullName>
    </submittedName>
</protein>
<keyword evidence="4 5" id="KW-0732">Signal</keyword>
<evidence type="ECO:0000313" key="7">
    <source>
        <dbReference type="Proteomes" id="UP000625711"/>
    </source>
</evidence>
<dbReference type="SMART" id="SM00708">
    <property type="entry name" value="PhBP"/>
    <property type="match status" value="1"/>
</dbReference>
<dbReference type="Proteomes" id="UP000625711">
    <property type="component" value="Unassembled WGS sequence"/>
</dbReference>
<dbReference type="GO" id="GO:0007608">
    <property type="term" value="P:sensory perception of smell"/>
    <property type="evidence" value="ECO:0007669"/>
    <property type="project" value="TreeGrafter"/>
</dbReference>
<dbReference type="EMBL" id="JAACXV010000021">
    <property type="protein sequence ID" value="KAF7286792.1"/>
    <property type="molecule type" value="Genomic_DNA"/>
</dbReference>
<reference evidence="6" key="1">
    <citation type="submission" date="2020-08" db="EMBL/GenBank/DDBJ databases">
        <title>Genome sequencing and assembly of the red palm weevil Rhynchophorus ferrugineus.</title>
        <authorList>
            <person name="Dias G.B."/>
            <person name="Bergman C.M."/>
            <person name="Manee M."/>
        </authorList>
    </citation>
    <scope>NUCLEOTIDE SEQUENCE</scope>
    <source>
        <strain evidence="6">AA-2017</strain>
        <tissue evidence="6">Whole larva</tissue>
    </source>
</reference>
<evidence type="ECO:0000256" key="2">
    <source>
        <dbReference type="ARBA" id="ARBA00008098"/>
    </source>
</evidence>
<feature type="chain" id="PRO_5032402540" evidence="5">
    <location>
        <begin position="21"/>
        <end position="133"/>
    </location>
</feature>
<comment type="caution">
    <text evidence="6">The sequence shown here is derived from an EMBL/GenBank/DDBJ whole genome shotgun (WGS) entry which is preliminary data.</text>
</comment>
<evidence type="ECO:0000313" key="6">
    <source>
        <dbReference type="EMBL" id="KAF7286792.1"/>
    </source>
</evidence>
<accession>A0A834IWR2</accession>